<dbReference type="AlphaFoldDB" id="A0A1G4WAC1"/>
<dbReference type="EMBL" id="FMTY01000019">
    <property type="protein sequence ID" value="SCX19365.1"/>
    <property type="molecule type" value="Genomic_DNA"/>
</dbReference>
<dbReference type="eggNOG" id="ENOG502ZYQ6">
    <property type="taxonomic scope" value="Bacteria"/>
</dbReference>
<proteinExistence type="predicted"/>
<dbReference type="SUPFAM" id="SSF82185">
    <property type="entry name" value="Histone H3 K4-specific methyltransferase SET7/9 N-terminal domain"/>
    <property type="match status" value="1"/>
</dbReference>
<evidence type="ECO:0000313" key="1">
    <source>
        <dbReference type="EMBL" id="SCX19365.1"/>
    </source>
</evidence>
<sequence>MKKIFLILIILNFSCSKDKFHKEYYSNGNLALKITLDDKGIRNGPYEEYYESGELKVTGQLLNGEVKDSVFVYYPNGNIREKGFFKNGHRQNWQEIYNEKNKLLRREEYYELRDSAYLNQVIVYKANGKINHTKSSFFKLNIPDTIKLGKNKLTLNYYDNTTKSDYNFLNVIIENQYSEKEIKNDTFTDGTRNPFFGVYAYKEGKLLIKGKIEEKILKERLIGKDSAELEITDLYKYFEKEVYVKGKSNKK</sequence>
<protein>
    <recommendedName>
        <fullName evidence="3">MORN repeat variant</fullName>
    </recommendedName>
</protein>
<accession>A0A1G4WAC1</accession>
<reference evidence="1 2" key="1">
    <citation type="submission" date="2016-10" db="EMBL/GenBank/DDBJ databases">
        <authorList>
            <person name="de Groot N.N."/>
        </authorList>
    </citation>
    <scope>NUCLEOTIDE SEQUENCE [LARGE SCALE GENOMIC DNA]</scope>
    <source>
        <strain evidence="1 2">CGMCC 1.3801</strain>
    </source>
</reference>
<evidence type="ECO:0008006" key="3">
    <source>
        <dbReference type="Google" id="ProtNLM"/>
    </source>
</evidence>
<gene>
    <name evidence="1" type="ORF">SAMN02927925_02795</name>
</gene>
<organism evidence="1 2">
    <name type="scientific">Flavobacterium saliperosum</name>
    <dbReference type="NCBI Taxonomy" id="329186"/>
    <lineage>
        <taxon>Bacteria</taxon>
        <taxon>Pseudomonadati</taxon>
        <taxon>Bacteroidota</taxon>
        <taxon>Flavobacteriia</taxon>
        <taxon>Flavobacteriales</taxon>
        <taxon>Flavobacteriaceae</taxon>
        <taxon>Flavobacterium</taxon>
    </lineage>
</organism>
<dbReference type="Proteomes" id="UP000182124">
    <property type="component" value="Unassembled WGS sequence"/>
</dbReference>
<evidence type="ECO:0000313" key="2">
    <source>
        <dbReference type="Proteomes" id="UP000182124"/>
    </source>
</evidence>
<dbReference type="InterPro" id="IPR011652">
    <property type="entry name" value="MORN_2"/>
</dbReference>
<name>A0A1G4WAC1_9FLAO</name>
<dbReference type="Pfam" id="PF07661">
    <property type="entry name" value="MORN_2"/>
    <property type="match status" value="3"/>
</dbReference>
<dbReference type="Gene3D" id="3.90.930.1">
    <property type="match status" value="1"/>
</dbReference>